<dbReference type="AlphaFoldDB" id="A0A8H3XJ27"/>
<dbReference type="Proteomes" id="UP000439903">
    <property type="component" value="Unassembled WGS sequence"/>
</dbReference>
<name>A0A8H3XJ27_GIGMA</name>
<evidence type="ECO:0000313" key="2">
    <source>
        <dbReference type="Proteomes" id="UP000439903"/>
    </source>
</evidence>
<accession>A0A8H3XJ27</accession>
<evidence type="ECO:0000313" key="1">
    <source>
        <dbReference type="EMBL" id="KAF0465399.1"/>
    </source>
</evidence>
<sequence length="94" mass="10602">MKGYNHEAERGDAIQKLEICGCDLVHNECKVDYNGGEAADGKANDPKNGLRHQNPPLWQLLVVIAIMDDVIKWRRKSILENGILLVSNCSMDRR</sequence>
<gene>
    <name evidence="1" type="ORF">F8M41_026284</name>
</gene>
<reference evidence="1 2" key="1">
    <citation type="journal article" date="2019" name="Environ. Microbiol.">
        <title>At the nexus of three kingdoms: the genome of the mycorrhizal fungus Gigaspora margarita provides insights into plant, endobacterial and fungal interactions.</title>
        <authorList>
            <person name="Venice F."/>
            <person name="Ghignone S."/>
            <person name="Salvioli di Fossalunga A."/>
            <person name="Amselem J."/>
            <person name="Novero M."/>
            <person name="Xianan X."/>
            <person name="Sedzielewska Toro K."/>
            <person name="Morin E."/>
            <person name="Lipzen A."/>
            <person name="Grigoriev I.V."/>
            <person name="Henrissat B."/>
            <person name="Martin F.M."/>
            <person name="Bonfante P."/>
        </authorList>
    </citation>
    <scope>NUCLEOTIDE SEQUENCE [LARGE SCALE GENOMIC DNA]</scope>
    <source>
        <strain evidence="1 2">BEG34</strain>
    </source>
</reference>
<comment type="caution">
    <text evidence="1">The sequence shown here is derived from an EMBL/GenBank/DDBJ whole genome shotgun (WGS) entry which is preliminary data.</text>
</comment>
<proteinExistence type="predicted"/>
<dbReference type="EMBL" id="WTPW01000974">
    <property type="protein sequence ID" value="KAF0465399.1"/>
    <property type="molecule type" value="Genomic_DNA"/>
</dbReference>
<organism evidence="1 2">
    <name type="scientific">Gigaspora margarita</name>
    <dbReference type="NCBI Taxonomy" id="4874"/>
    <lineage>
        <taxon>Eukaryota</taxon>
        <taxon>Fungi</taxon>
        <taxon>Fungi incertae sedis</taxon>
        <taxon>Mucoromycota</taxon>
        <taxon>Glomeromycotina</taxon>
        <taxon>Glomeromycetes</taxon>
        <taxon>Diversisporales</taxon>
        <taxon>Gigasporaceae</taxon>
        <taxon>Gigaspora</taxon>
    </lineage>
</organism>
<keyword evidence="2" id="KW-1185">Reference proteome</keyword>
<protein>
    <submittedName>
        <fullName evidence="1">Uncharacterized protein</fullName>
    </submittedName>
</protein>